<gene>
    <name evidence="1" type="ORF">JKG68_24995</name>
</gene>
<protein>
    <submittedName>
        <fullName evidence="1">AlpA family phage regulatory protein</fullName>
    </submittedName>
</protein>
<evidence type="ECO:0000313" key="1">
    <source>
        <dbReference type="EMBL" id="MBL0407191.1"/>
    </source>
</evidence>
<evidence type="ECO:0000313" key="2">
    <source>
        <dbReference type="Proteomes" id="UP000605848"/>
    </source>
</evidence>
<comment type="caution">
    <text evidence="1">The sequence shown here is derived from an EMBL/GenBank/DDBJ whole genome shotgun (WGS) entry which is preliminary data.</text>
</comment>
<dbReference type="Pfam" id="PF05930">
    <property type="entry name" value="Phage_AlpA"/>
    <property type="match status" value="1"/>
</dbReference>
<name>A0A937D1M3_9HYPH</name>
<dbReference type="Gene3D" id="1.10.238.160">
    <property type="match status" value="1"/>
</dbReference>
<dbReference type="Proteomes" id="UP000605848">
    <property type="component" value="Unassembled WGS sequence"/>
</dbReference>
<accession>A0A937D1M3</accession>
<reference evidence="1" key="1">
    <citation type="submission" date="2021-01" db="EMBL/GenBank/DDBJ databases">
        <title>Microvirga sp.</title>
        <authorList>
            <person name="Kim M.K."/>
        </authorList>
    </citation>
    <scope>NUCLEOTIDE SEQUENCE</scope>
    <source>
        <strain evidence="1">5420S-16</strain>
    </source>
</reference>
<dbReference type="InterPro" id="IPR010260">
    <property type="entry name" value="AlpA"/>
</dbReference>
<proteinExistence type="predicted"/>
<keyword evidence="2" id="KW-1185">Reference proteome</keyword>
<organism evidence="1 2">
    <name type="scientific">Microvirga aerilata</name>
    <dbReference type="NCBI Taxonomy" id="670292"/>
    <lineage>
        <taxon>Bacteria</taxon>
        <taxon>Pseudomonadati</taxon>
        <taxon>Pseudomonadota</taxon>
        <taxon>Alphaproteobacteria</taxon>
        <taxon>Hyphomicrobiales</taxon>
        <taxon>Methylobacteriaceae</taxon>
        <taxon>Microvirga</taxon>
    </lineage>
</organism>
<dbReference type="RefSeq" id="WP_202064155.1">
    <property type="nucleotide sequence ID" value="NZ_JAEQMY010000067.1"/>
</dbReference>
<dbReference type="EMBL" id="JAEQMY010000067">
    <property type="protein sequence ID" value="MBL0407191.1"/>
    <property type="molecule type" value="Genomic_DNA"/>
</dbReference>
<dbReference type="AlphaFoldDB" id="A0A937D1M3"/>
<sequence length="66" mass="7773">MPNQHQLLSKKEVESFTTLSSAQIDRLERAGLFPRRLRLSTRRVAWYAGEVSEWLNRSRETDIRGK</sequence>